<sequence length="347" mass="37798">MTTSYAGNVAYAVPSAIPSAILPEPLLRAESTAGKFLLMFAAVAIFAIVFGLILFLASLFKGRRGEQAQGALFAAPVVLLLAVGLLYPALLTIQQSLRGRKGDGAYGFSNYAEIFTQPELLTVIRNTAIWVLLVPFLATAVGLLYAILIDRARGEAFAKALIFLPMAISMVGASIIWKFVYQYKQTERPQIGLLNQVLKSLGFETQQFLLDAPRNTIMLIIVMVWIQAGFAMTVLSAAIKAIPDDIIEAARLDGVSGFRMFRYITLPSIRAAVVVVLTTIGIATLKVFDIVRTMTAGQFETSVVANEFYNQSFRYDAQGLGAALAVLLFVLVIPIVVYNIVQMRKEA</sequence>
<dbReference type="PROSITE" id="PS50928">
    <property type="entry name" value="ABC_TM1"/>
    <property type="match status" value="1"/>
</dbReference>
<feature type="domain" description="ABC transmembrane type-1" evidence="8">
    <location>
        <begin position="124"/>
        <end position="341"/>
    </location>
</feature>
<keyword evidence="3" id="KW-1003">Cell membrane</keyword>
<dbReference type="AlphaFoldDB" id="A0A2T0UXH3"/>
<feature type="transmembrane region" description="Helical" evidence="7">
    <location>
        <begin position="71"/>
        <end position="90"/>
    </location>
</feature>
<reference evidence="9 10" key="1">
    <citation type="submission" date="2018-03" db="EMBL/GenBank/DDBJ databases">
        <title>Genomic Encyclopedia of Archaeal and Bacterial Type Strains, Phase II (KMG-II): from individual species to whole genera.</title>
        <authorList>
            <person name="Goeker M."/>
        </authorList>
    </citation>
    <scope>NUCLEOTIDE SEQUENCE [LARGE SCALE GENOMIC DNA]</scope>
    <source>
        <strain evidence="9 10">ATCC BAA-1496</strain>
    </source>
</reference>
<name>A0A2T0UXH3_9MICO</name>
<dbReference type="Gene3D" id="1.10.3720.10">
    <property type="entry name" value="MetI-like"/>
    <property type="match status" value="1"/>
</dbReference>
<evidence type="ECO:0000256" key="6">
    <source>
        <dbReference type="ARBA" id="ARBA00023136"/>
    </source>
</evidence>
<evidence type="ECO:0000256" key="2">
    <source>
        <dbReference type="ARBA" id="ARBA00022448"/>
    </source>
</evidence>
<dbReference type="GO" id="GO:0055085">
    <property type="term" value="P:transmembrane transport"/>
    <property type="evidence" value="ECO:0007669"/>
    <property type="project" value="InterPro"/>
</dbReference>
<feature type="transmembrane region" description="Helical" evidence="7">
    <location>
        <begin position="36"/>
        <end position="59"/>
    </location>
</feature>
<dbReference type="PANTHER" id="PTHR43227">
    <property type="entry name" value="BLL4140 PROTEIN"/>
    <property type="match status" value="1"/>
</dbReference>
<dbReference type="InterPro" id="IPR050809">
    <property type="entry name" value="UgpAE/MalFG_permease"/>
</dbReference>
<dbReference type="CDD" id="cd06261">
    <property type="entry name" value="TM_PBP2"/>
    <property type="match status" value="1"/>
</dbReference>
<keyword evidence="10" id="KW-1185">Reference proteome</keyword>
<keyword evidence="5 7" id="KW-1133">Transmembrane helix</keyword>
<comment type="similarity">
    <text evidence="7">Belongs to the binding-protein-dependent transport system permease family.</text>
</comment>
<dbReference type="InterPro" id="IPR035906">
    <property type="entry name" value="MetI-like_sf"/>
</dbReference>
<evidence type="ECO:0000256" key="3">
    <source>
        <dbReference type="ARBA" id="ARBA00022475"/>
    </source>
</evidence>
<organism evidence="9 10">
    <name type="scientific">Knoellia remsis</name>
    <dbReference type="NCBI Taxonomy" id="407159"/>
    <lineage>
        <taxon>Bacteria</taxon>
        <taxon>Bacillati</taxon>
        <taxon>Actinomycetota</taxon>
        <taxon>Actinomycetes</taxon>
        <taxon>Micrococcales</taxon>
        <taxon>Intrasporangiaceae</taxon>
        <taxon>Knoellia</taxon>
    </lineage>
</organism>
<feature type="transmembrane region" description="Helical" evidence="7">
    <location>
        <begin position="160"/>
        <end position="180"/>
    </location>
</feature>
<keyword evidence="2 7" id="KW-0813">Transport</keyword>
<dbReference type="Pfam" id="PF00528">
    <property type="entry name" value="BPD_transp_1"/>
    <property type="match status" value="1"/>
</dbReference>
<dbReference type="EMBL" id="PVTI01000004">
    <property type="protein sequence ID" value="PRY62612.1"/>
    <property type="molecule type" value="Genomic_DNA"/>
</dbReference>
<dbReference type="Proteomes" id="UP000237822">
    <property type="component" value="Unassembled WGS sequence"/>
</dbReference>
<evidence type="ECO:0000256" key="1">
    <source>
        <dbReference type="ARBA" id="ARBA00004651"/>
    </source>
</evidence>
<proteinExistence type="inferred from homology"/>
<gene>
    <name evidence="9" type="ORF">BCF74_10448</name>
</gene>
<dbReference type="SUPFAM" id="SSF161098">
    <property type="entry name" value="MetI-like"/>
    <property type="match status" value="1"/>
</dbReference>
<protein>
    <submittedName>
        <fullName evidence="9">Carbohydrate ABC transporter membrane protein 1 (CUT1 family)</fullName>
    </submittedName>
</protein>
<comment type="caution">
    <text evidence="9">The sequence shown here is derived from an EMBL/GenBank/DDBJ whole genome shotgun (WGS) entry which is preliminary data.</text>
</comment>
<feature type="transmembrane region" description="Helical" evidence="7">
    <location>
        <begin position="128"/>
        <end position="148"/>
    </location>
</feature>
<feature type="transmembrane region" description="Helical" evidence="7">
    <location>
        <begin position="320"/>
        <end position="341"/>
    </location>
</feature>
<dbReference type="OrthoDB" id="9805974at2"/>
<feature type="transmembrane region" description="Helical" evidence="7">
    <location>
        <begin position="217"/>
        <end position="239"/>
    </location>
</feature>
<evidence type="ECO:0000256" key="4">
    <source>
        <dbReference type="ARBA" id="ARBA00022692"/>
    </source>
</evidence>
<feature type="transmembrane region" description="Helical" evidence="7">
    <location>
        <begin position="260"/>
        <end position="285"/>
    </location>
</feature>
<keyword evidence="4 7" id="KW-0812">Transmembrane</keyword>
<evidence type="ECO:0000313" key="9">
    <source>
        <dbReference type="EMBL" id="PRY62612.1"/>
    </source>
</evidence>
<dbReference type="PANTHER" id="PTHR43227:SF8">
    <property type="entry name" value="DIACETYLCHITOBIOSE UPTAKE SYSTEM PERMEASE PROTEIN DASB"/>
    <property type="match status" value="1"/>
</dbReference>
<evidence type="ECO:0000259" key="8">
    <source>
        <dbReference type="PROSITE" id="PS50928"/>
    </source>
</evidence>
<evidence type="ECO:0000256" key="7">
    <source>
        <dbReference type="RuleBase" id="RU363032"/>
    </source>
</evidence>
<keyword evidence="6 7" id="KW-0472">Membrane</keyword>
<comment type="subcellular location">
    <subcellularLocation>
        <location evidence="1 7">Cell membrane</location>
        <topology evidence="1 7">Multi-pass membrane protein</topology>
    </subcellularLocation>
</comment>
<accession>A0A2T0UXH3</accession>
<dbReference type="GO" id="GO:0005886">
    <property type="term" value="C:plasma membrane"/>
    <property type="evidence" value="ECO:0007669"/>
    <property type="project" value="UniProtKB-SubCell"/>
</dbReference>
<evidence type="ECO:0000313" key="10">
    <source>
        <dbReference type="Proteomes" id="UP000237822"/>
    </source>
</evidence>
<dbReference type="InterPro" id="IPR000515">
    <property type="entry name" value="MetI-like"/>
</dbReference>
<evidence type="ECO:0000256" key="5">
    <source>
        <dbReference type="ARBA" id="ARBA00022989"/>
    </source>
</evidence>